<comment type="caution">
    <text evidence="1">The sequence shown here is derived from an EMBL/GenBank/DDBJ whole genome shotgun (WGS) entry which is preliminary data.</text>
</comment>
<keyword evidence="2" id="KW-1185">Reference proteome</keyword>
<protein>
    <submittedName>
        <fullName evidence="1">Uncharacterized protein</fullName>
    </submittedName>
</protein>
<dbReference type="AlphaFoldDB" id="A0A8X7BYT8"/>
<gene>
    <name evidence="1" type="ORF">TNIN_495261</name>
</gene>
<sequence length="116" mass="13491">MVWLELFGFFSRRKPISTFWTVPLATLGQYFGESPFLFQQHHDPVHAAWPLWDIREVTADWIFFLPSPTPDPSLPSISDLMWAFLIPWGSPIVSNASPEKVNLRLQMVPKMGRKRH</sequence>
<organism evidence="1 2">
    <name type="scientific">Trichonephila inaurata madagascariensis</name>
    <dbReference type="NCBI Taxonomy" id="2747483"/>
    <lineage>
        <taxon>Eukaryota</taxon>
        <taxon>Metazoa</taxon>
        <taxon>Ecdysozoa</taxon>
        <taxon>Arthropoda</taxon>
        <taxon>Chelicerata</taxon>
        <taxon>Arachnida</taxon>
        <taxon>Araneae</taxon>
        <taxon>Araneomorphae</taxon>
        <taxon>Entelegynae</taxon>
        <taxon>Araneoidea</taxon>
        <taxon>Nephilidae</taxon>
        <taxon>Trichonephila</taxon>
        <taxon>Trichonephila inaurata</taxon>
    </lineage>
</organism>
<dbReference type="Proteomes" id="UP000886998">
    <property type="component" value="Unassembled WGS sequence"/>
</dbReference>
<evidence type="ECO:0000313" key="2">
    <source>
        <dbReference type="Proteomes" id="UP000886998"/>
    </source>
</evidence>
<dbReference type="EMBL" id="BMAV01006275">
    <property type="protein sequence ID" value="GFY48018.1"/>
    <property type="molecule type" value="Genomic_DNA"/>
</dbReference>
<name>A0A8X7BYT8_9ARAC</name>
<reference evidence="1" key="1">
    <citation type="submission" date="2020-08" db="EMBL/GenBank/DDBJ databases">
        <title>Multicomponent nature underlies the extraordinary mechanical properties of spider dragline silk.</title>
        <authorList>
            <person name="Kono N."/>
            <person name="Nakamura H."/>
            <person name="Mori M."/>
            <person name="Yoshida Y."/>
            <person name="Ohtoshi R."/>
            <person name="Malay A.D."/>
            <person name="Moran D.A.P."/>
            <person name="Tomita M."/>
            <person name="Numata K."/>
            <person name="Arakawa K."/>
        </authorList>
    </citation>
    <scope>NUCLEOTIDE SEQUENCE</scope>
</reference>
<evidence type="ECO:0000313" key="1">
    <source>
        <dbReference type="EMBL" id="GFY48018.1"/>
    </source>
</evidence>
<proteinExistence type="predicted"/>
<accession>A0A8X7BYT8</accession>